<evidence type="ECO:0000256" key="5">
    <source>
        <dbReference type="ARBA" id="ARBA00033748"/>
    </source>
</evidence>
<evidence type="ECO:0000256" key="4">
    <source>
        <dbReference type="ARBA" id="ARBA00023033"/>
    </source>
</evidence>
<keyword evidence="1 6" id="KW-0285">Flavoprotein</keyword>
<comment type="similarity">
    <text evidence="5">Belongs to the NtaA/SnaA/DszA monooxygenase family.</text>
</comment>
<dbReference type="PANTHER" id="PTHR30011">
    <property type="entry name" value="ALKANESULFONATE MONOOXYGENASE-RELATED"/>
    <property type="match status" value="1"/>
</dbReference>
<accession>A0A1V2H2P0</accession>
<feature type="binding site" evidence="6">
    <location>
        <position position="224"/>
    </location>
    <ligand>
        <name>FMN</name>
        <dbReference type="ChEBI" id="CHEBI:58210"/>
    </ligand>
</feature>
<evidence type="ECO:0000313" key="8">
    <source>
        <dbReference type="EMBL" id="ONG53791.1"/>
    </source>
</evidence>
<feature type="binding site" evidence="6">
    <location>
        <position position="53"/>
    </location>
    <ligand>
        <name>FMN</name>
        <dbReference type="ChEBI" id="CHEBI:58210"/>
    </ligand>
</feature>
<dbReference type="InterPro" id="IPR036661">
    <property type="entry name" value="Luciferase-like_sf"/>
</dbReference>
<evidence type="ECO:0000313" key="9">
    <source>
        <dbReference type="Proteomes" id="UP000188879"/>
    </source>
</evidence>
<dbReference type="GO" id="GO:0016705">
    <property type="term" value="F:oxidoreductase activity, acting on paired donors, with incorporation or reduction of molecular oxygen"/>
    <property type="evidence" value="ECO:0007669"/>
    <property type="project" value="InterPro"/>
</dbReference>
<dbReference type="Gene3D" id="3.20.20.30">
    <property type="entry name" value="Luciferase-like domain"/>
    <property type="match status" value="1"/>
</dbReference>
<dbReference type="OrthoDB" id="9779442at2"/>
<dbReference type="GO" id="GO:0004497">
    <property type="term" value="F:monooxygenase activity"/>
    <property type="evidence" value="ECO:0007669"/>
    <property type="project" value="UniProtKB-KW"/>
</dbReference>
<keyword evidence="9" id="KW-1185">Reference proteome</keyword>
<comment type="caution">
    <text evidence="8">The sequence shown here is derived from an EMBL/GenBank/DDBJ whole genome shotgun (WGS) entry which is preliminary data.</text>
</comment>
<feature type="domain" description="Luciferase-like" evidence="7">
    <location>
        <begin position="18"/>
        <end position="294"/>
    </location>
</feature>
<evidence type="ECO:0000259" key="7">
    <source>
        <dbReference type="Pfam" id="PF00296"/>
    </source>
</evidence>
<feature type="binding site" evidence="6">
    <location>
        <position position="99"/>
    </location>
    <ligand>
        <name>FMN</name>
        <dbReference type="ChEBI" id="CHEBI:58210"/>
    </ligand>
</feature>
<organism evidence="8 9">
    <name type="scientific">Teichococcus deserti</name>
    <dbReference type="NCBI Taxonomy" id="1817963"/>
    <lineage>
        <taxon>Bacteria</taxon>
        <taxon>Pseudomonadati</taxon>
        <taxon>Pseudomonadota</taxon>
        <taxon>Alphaproteobacteria</taxon>
        <taxon>Acetobacterales</taxon>
        <taxon>Roseomonadaceae</taxon>
        <taxon>Roseomonas</taxon>
    </lineage>
</organism>
<gene>
    <name evidence="8" type="ORF">BKE38_11545</name>
</gene>
<dbReference type="NCBIfam" id="TIGR03860">
    <property type="entry name" value="FMN_nitrolo"/>
    <property type="match status" value="1"/>
</dbReference>
<evidence type="ECO:0000256" key="2">
    <source>
        <dbReference type="ARBA" id="ARBA00022643"/>
    </source>
</evidence>
<dbReference type="RefSeq" id="WP_076957503.1">
    <property type="nucleotide sequence ID" value="NZ_MLCO01000094.1"/>
</dbReference>
<proteinExistence type="inferred from homology"/>
<keyword evidence="2 6" id="KW-0288">FMN</keyword>
<protein>
    <recommendedName>
        <fullName evidence="7">Luciferase-like domain-containing protein</fullName>
    </recommendedName>
</protein>
<dbReference type="Proteomes" id="UP000188879">
    <property type="component" value="Unassembled WGS sequence"/>
</dbReference>
<dbReference type="PANTHER" id="PTHR30011:SF16">
    <property type="entry name" value="C2H2 FINGER DOMAIN TRANSCRIPTION FACTOR (EUROFUNG)-RELATED"/>
    <property type="match status" value="1"/>
</dbReference>
<dbReference type="AlphaFoldDB" id="A0A1V2H2P0"/>
<dbReference type="Pfam" id="PF00296">
    <property type="entry name" value="Bac_luciferase"/>
    <property type="match status" value="1"/>
</dbReference>
<dbReference type="InterPro" id="IPR051260">
    <property type="entry name" value="Diverse_substr_monoxygenases"/>
</dbReference>
<evidence type="ECO:0000256" key="3">
    <source>
        <dbReference type="ARBA" id="ARBA00023002"/>
    </source>
</evidence>
<evidence type="ECO:0000256" key="6">
    <source>
        <dbReference type="PIRSR" id="PIRSR000337-1"/>
    </source>
</evidence>
<feature type="binding site" evidence="6">
    <location>
        <position position="153"/>
    </location>
    <ligand>
        <name>FMN</name>
        <dbReference type="ChEBI" id="CHEBI:58210"/>
    </ligand>
</feature>
<dbReference type="SUPFAM" id="SSF51679">
    <property type="entry name" value="Bacterial luciferase-like"/>
    <property type="match status" value="1"/>
</dbReference>
<sequence length="449" mass="49726">MMNLMTSLIGLGSHLAGWRHRDAWSPTTMSLDNAIHLAKLAERGKLDMLFLADGNAVRQMDDPILFSATSRSDRPAAFEPLTLLAALSQHTTKIGLFATATTTYDEPYLLARRFASLDHLSQGRSCWNVVTGSYAGDAVNFGRSAHVPRAERYNRAREFVEVCKGLWDSWAEDAFIEDKASGRFLDPSRVQRLNHVGKHFAVQGPLNVARMPQGYPVLCTAGQSEDGRELAAEHAELMFSVAQTKAEAQAFYADVKSRMAKFGRAPDALRILPGVTLYIGRTEAEAEEQFQELQSLILPELGLAYLSRQCQMDLSGYPIDGPLPKMEGEVAGVASYRESIAAMAHAEKLSIRQTYERIVPSLGHVLFKGNPVQIADQMEDWFRGQACDGFNVDMPVVPRSLTDFVDLVVPELQKRGLFRREYAGGTLRQTMGLATPQRRIFSNPTLAAD</sequence>
<name>A0A1V2H2P0_9PROT</name>
<dbReference type="InterPro" id="IPR011251">
    <property type="entry name" value="Luciferase-like_dom"/>
</dbReference>
<keyword evidence="3" id="KW-0560">Oxidoreductase</keyword>
<dbReference type="EMBL" id="MLCO01000094">
    <property type="protein sequence ID" value="ONG53791.1"/>
    <property type="molecule type" value="Genomic_DNA"/>
</dbReference>
<dbReference type="InterPro" id="IPR016215">
    <property type="entry name" value="NTA_MOA"/>
</dbReference>
<keyword evidence="4" id="KW-0503">Monooxygenase</keyword>
<dbReference type="CDD" id="cd01095">
    <property type="entry name" value="Nitrilotriacetate_monoxgenase"/>
    <property type="match status" value="1"/>
</dbReference>
<dbReference type="PIRSF" id="PIRSF000337">
    <property type="entry name" value="NTA_MOA"/>
    <property type="match status" value="1"/>
</dbReference>
<reference evidence="8 9" key="1">
    <citation type="submission" date="2016-10" db="EMBL/GenBank/DDBJ databases">
        <title>Draft Genome sequence of Roseomonas sp. strain M3.</title>
        <authorList>
            <person name="Subhash Y."/>
            <person name="Lee S."/>
        </authorList>
    </citation>
    <scope>NUCLEOTIDE SEQUENCE [LARGE SCALE GENOMIC DNA]</scope>
    <source>
        <strain evidence="8 9">M3</strain>
    </source>
</reference>
<evidence type="ECO:0000256" key="1">
    <source>
        <dbReference type="ARBA" id="ARBA00022630"/>
    </source>
</evidence>